<keyword evidence="3" id="KW-1185">Reference proteome</keyword>
<accession>A0ABW8NJG9</accession>
<dbReference type="RefSeq" id="WP_416206200.1">
    <property type="nucleotide sequence ID" value="NZ_JBBKTX010000013.1"/>
</dbReference>
<evidence type="ECO:0000313" key="2">
    <source>
        <dbReference type="EMBL" id="MFK4753119.1"/>
    </source>
</evidence>
<feature type="chain" id="PRO_5045459916" description="Imelysin" evidence="1">
    <location>
        <begin position="27"/>
        <end position="354"/>
    </location>
</feature>
<keyword evidence="1" id="KW-0732">Signal</keyword>
<evidence type="ECO:0008006" key="4">
    <source>
        <dbReference type="Google" id="ProtNLM"/>
    </source>
</evidence>
<evidence type="ECO:0000256" key="1">
    <source>
        <dbReference type="SAM" id="SignalP"/>
    </source>
</evidence>
<sequence length="354" mass="39522">MFSMLRHSTFLPVLLALLLASGCASKHIANEEAFDDLAARKAEAFTGDTDSALDKAEDALITARNENIALYSPLHWQQMNESIKTARKDDLAGKNQQAIEAAAWALTLFESAMTNKQKVEDRLSVLLVQKQTLEEIKANKVLPAAYQKQFEQIKALAQRIEAGRNGNMNDDISDLLEDMQALERDTMLELHWRPARKTLDKAEDEGVDDFAADTFRAAEKLTEEARDTISDQYPNRVLSEQIGKRALRAAQHALYIGREAEKIINMDIDDAEQAALRFEDYLHQLAAALNAGDLRNMAFIDQTLALVQKANELSVNIKAPLEKRIQELTSRLHTLESEASVPVPATSKPKLSQP</sequence>
<dbReference type="PROSITE" id="PS51257">
    <property type="entry name" value="PROKAR_LIPOPROTEIN"/>
    <property type="match status" value="1"/>
</dbReference>
<proteinExistence type="predicted"/>
<dbReference type="EMBL" id="JBBKTX010000013">
    <property type="protein sequence ID" value="MFK4753119.1"/>
    <property type="molecule type" value="Genomic_DNA"/>
</dbReference>
<feature type="signal peptide" evidence="1">
    <location>
        <begin position="1"/>
        <end position="26"/>
    </location>
</feature>
<organism evidence="2 3">
    <name type="scientific">Oceanobacter antarcticus</name>
    <dbReference type="NCBI Taxonomy" id="3133425"/>
    <lineage>
        <taxon>Bacteria</taxon>
        <taxon>Pseudomonadati</taxon>
        <taxon>Pseudomonadota</taxon>
        <taxon>Gammaproteobacteria</taxon>
        <taxon>Oceanospirillales</taxon>
        <taxon>Oceanospirillaceae</taxon>
        <taxon>Oceanobacter</taxon>
    </lineage>
</organism>
<gene>
    <name evidence="2" type="ORF">WG929_11915</name>
</gene>
<dbReference type="Proteomes" id="UP001620597">
    <property type="component" value="Unassembled WGS sequence"/>
</dbReference>
<comment type="caution">
    <text evidence="2">The sequence shown here is derived from an EMBL/GenBank/DDBJ whole genome shotgun (WGS) entry which is preliminary data.</text>
</comment>
<evidence type="ECO:0000313" key="3">
    <source>
        <dbReference type="Proteomes" id="UP001620597"/>
    </source>
</evidence>
<name>A0ABW8NJG9_9GAMM</name>
<reference evidence="2 3" key="1">
    <citation type="submission" date="2024-03" db="EMBL/GenBank/DDBJ databases">
        <title>High-quality draft genome sequence of Oceanobacter sp. wDCs-4.</title>
        <authorList>
            <person name="Dong C."/>
        </authorList>
    </citation>
    <scope>NUCLEOTIDE SEQUENCE [LARGE SCALE GENOMIC DNA]</scope>
    <source>
        <strain evidence="3">wDCs-4</strain>
    </source>
</reference>
<protein>
    <recommendedName>
        <fullName evidence="4">Imelysin</fullName>
    </recommendedName>
</protein>